<dbReference type="EMBL" id="FUKI01000001">
    <property type="protein sequence ID" value="SJM88993.1"/>
    <property type="molecule type" value="Genomic_DNA"/>
</dbReference>
<evidence type="ECO:0000313" key="2">
    <source>
        <dbReference type="EMBL" id="SJM88993.1"/>
    </source>
</evidence>
<proteinExistence type="predicted"/>
<dbReference type="PANTHER" id="PTHR43179:SF7">
    <property type="entry name" value="RHAMNOSYLTRANSFERASE WBBL"/>
    <property type="match status" value="1"/>
</dbReference>
<dbReference type="RefSeq" id="WP_087141943.1">
    <property type="nucleotide sequence ID" value="NZ_FUKI01000001.1"/>
</dbReference>
<dbReference type="SUPFAM" id="SSF53448">
    <property type="entry name" value="Nucleotide-diphospho-sugar transferases"/>
    <property type="match status" value="1"/>
</dbReference>
<feature type="domain" description="Glycosyltransferase 2-like" evidence="1">
    <location>
        <begin position="492"/>
        <end position="649"/>
    </location>
</feature>
<dbReference type="Gene3D" id="3.90.550.10">
    <property type="entry name" value="Spore Coat Polysaccharide Biosynthesis Protein SpsA, Chain A"/>
    <property type="match status" value="1"/>
</dbReference>
<protein>
    <submittedName>
        <fullName evidence="2">Putative Glycosyl transferase, group 2 family protein</fullName>
    </submittedName>
</protein>
<evidence type="ECO:0000313" key="3">
    <source>
        <dbReference type="Proteomes" id="UP000195667"/>
    </source>
</evidence>
<sequence length="782" mass="86936">MKKIAENFHGKLLGMQRGLLYGWVYNSTQYDERAIVEIYADDYPIRVVRAETWLPELSDQSIGDGCYGFFIQLPLEKLGYIQRIRARVANTDYWLASTVYPSVDSADNSRPVLGHVTNHSGLRVHGWAWDPDLPKHTVSLRFYEANQLLGDVLADQLRGDLLEQGIGNGQHGFSFSLPFALADGQPHEIRVFDEKSRAIPGSPLRVISFPAGFDNELNRQDFSASEHVFLSSLSQHYQHYVPASLDLAMYPSWFERFGKADVVPSTAHSFLLVIFGTVNIAHTVSSVLAQTHTDFRMLICGSFTHDDPRIESIAIEQWSATLAQQVKQHSGLLSFVEAGDHLEPDALTAISAAFTDPAVLLAYSDCDYQDDGVIKPWFKPDWDLDLFLAGNPLQYLCAIRAAVMPSKSPWLSSPDAWPWLAITAIGDKASSIRHIASVLYHRCAPYDLRATAAIASVFLPHIAPGATVLSTNPAAQCRLIQWSPPKAWPKVSVIIPTRDQKLLLERCIESLQKTDYPDVEIIVVDNDSQEAVTQRYLKKLTRQGCRILSYPQRFNYAAINNMAVLQASGDIVALLNNDVEAMESQWLKNLVTQLLRPGVGAVGAKLLWPNGMVQHAGVLLGLHGLAGHIGNNWEDNDAGYFGYNQMTRRVSAVTAACLLCYKADYLLMGGMDAQAFPVAFNDVDFCLRLAALGNHIVWTPAAKLWHAESASRGQDDLPAKQARLEKEKNELKQRWGGVLFADPFYNPNLNLDHYSHNGLSFPPRKIASLIKPNSQPYSSLIA</sequence>
<dbReference type="PANTHER" id="PTHR43179">
    <property type="entry name" value="RHAMNOSYLTRANSFERASE WBBL"/>
    <property type="match status" value="1"/>
</dbReference>
<gene>
    <name evidence="2" type="ORF">CRENPOLYSF1_10020</name>
</gene>
<accession>A0A1R4GYD3</accession>
<dbReference type="InterPro" id="IPR001173">
    <property type="entry name" value="Glyco_trans_2-like"/>
</dbReference>
<keyword evidence="2" id="KW-0808">Transferase</keyword>
<reference evidence="3" key="1">
    <citation type="submission" date="2017-02" db="EMBL/GenBank/DDBJ databases">
        <authorList>
            <person name="Daims H."/>
        </authorList>
    </citation>
    <scope>NUCLEOTIDE SEQUENCE [LARGE SCALE GENOMIC DNA]</scope>
</reference>
<dbReference type="AlphaFoldDB" id="A0A1R4GYD3"/>
<name>A0A1R4GYD3_9GAMM</name>
<evidence type="ECO:0000259" key="1">
    <source>
        <dbReference type="Pfam" id="PF00535"/>
    </source>
</evidence>
<keyword evidence="3" id="KW-1185">Reference proteome</keyword>
<dbReference type="InterPro" id="IPR029044">
    <property type="entry name" value="Nucleotide-diphossugar_trans"/>
</dbReference>
<dbReference type="OrthoDB" id="9179784at2"/>
<organism evidence="2 3">
    <name type="scientific">Crenothrix polyspora</name>
    <dbReference type="NCBI Taxonomy" id="360316"/>
    <lineage>
        <taxon>Bacteria</taxon>
        <taxon>Pseudomonadati</taxon>
        <taxon>Pseudomonadota</taxon>
        <taxon>Gammaproteobacteria</taxon>
        <taxon>Methylococcales</taxon>
        <taxon>Crenotrichaceae</taxon>
        <taxon>Crenothrix</taxon>
    </lineage>
</organism>
<dbReference type="GO" id="GO:0016740">
    <property type="term" value="F:transferase activity"/>
    <property type="evidence" value="ECO:0007669"/>
    <property type="project" value="UniProtKB-KW"/>
</dbReference>
<dbReference type="Proteomes" id="UP000195667">
    <property type="component" value="Unassembled WGS sequence"/>
</dbReference>
<dbReference type="Pfam" id="PF00535">
    <property type="entry name" value="Glycos_transf_2"/>
    <property type="match status" value="1"/>
</dbReference>